<evidence type="ECO:0000313" key="7">
    <source>
        <dbReference type="Proteomes" id="UP000005777"/>
    </source>
</evidence>
<dbReference type="InterPro" id="IPR023296">
    <property type="entry name" value="Glyco_hydro_beta-prop_sf"/>
</dbReference>
<dbReference type="Proteomes" id="UP000005777">
    <property type="component" value="Unassembled WGS sequence"/>
</dbReference>
<dbReference type="InterPro" id="IPR013148">
    <property type="entry name" value="Glyco_hydro_32_N"/>
</dbReference>
<evidence type="ECO:0000259" key="5">
    <source>
        <dbReference type="Pfam" id="PF00251"/>
    </source>
</evidence>
<accession>W5IIN4</accession>
<keyword evidence="7" id="KW-1185">Reference proteome</keyword>
<dbReference type="PROSITE" id="PS00609">
    <property type="entry name" value="GLYCOSYL_HYDROL_F32"/>
    <property type="match status" value="1"/>
</dbReference>
<dbReference type="InterPro" id="IPR001362">
    <property type="entry name" value="Glyco_hydro_32"/>
</dbReference>
<evidence type="ECO:0000313" key="6">
    <source>
        <dbReference type="EMBL" id="EFG26892.2"/>
    </source>
</evidence>
<dbReference type="GO" id="GO:0004564">
    <property type="term" value="F:beta-fructofuranosidase activity"/>
    <property type="evidence" value="ECO:0007669"/>
    <property type="project" value="UniProtKB-EC"/>
</dbReference>
<dbReference type="SUPFAM" id="SSF75005">
    <property type="entry name" value="Arabinanase/levansucrase/invertase"/>
    <property type="match status" value="1"/>
</dbReference>
<dbReference type="GO" id="GO:0005975">
    <property type="term" value="P:carbohydrate metabolic process"/>
    <property type="evidence" value="ECO:0007669"/>
    <property type="project" value="InterPro"/>
</dbReference>
<keyword evidence="4" id="KW-0326">Glycosidase</keyword>
<feature type="domain" description="Glycosyl hydrolase family 32 N-terminal" evidence="5">
    <location>
        <begin position="387"/>
        <end position="538"/>
    </location>
</feature>
<dbReference type="PANTHER" id="PTHR43101:SF1">
    <property type="entry name" value="BETA-FRUCTOSIDASE"/>
    <property type="match status" value="1"/>
</dbReference>
<dbReference type="EC" id="3.2.1.26" evidence="2"/>
<dbReference type="InterPro" id="IPR051214">
    <property type="entry name" value="GH32_Enzymes"/>
</dbReference>
<dbReference type="Gene3D" id="2.115.10.20">
    <property type="entry name" value="Glycosyl hydrolase domain, family 43"/>
    <property type="match status" value="1"/>
</dbReference>
<sequence length="687" mass="75635">MTQTSLSASQQQDPSLVSSGDYSQIDFYGIVDGHTDLGNAASQPSITLTELIEHPTLPAGQPHEQEGSQLDRQIVLTVSQHDAYFHLQTRIKNNTTYQILAQGLTVTYSYLSECPDILDRGIALVNLSSGSGKEGIPEKYQSQTTTHAEPPYRWMNDPNGFCRFQGRYHLFYQFNPFGWTWGPMHWGHMVSKDLVHWTHLPIALGPQQEEIYADSSYAGGAFSGSAIPVDGQGHPCRGDDAQAICFFLTHHLERLGDATHQVEYQATCTSTDGIHLSQPTVIINRDAPGLAVDFRDPKIDLTALQSGPEAFRGQAVIVAATNLPADYGEKFRQDQGVDQLDDEHMSGDQGWFATKAALERGREKAAYSTIPAIVAYTARPNDDLSSAESWHYAGPLLMDYQHGVSKTFECPDVFDLDGQQIVVGALMHYRDRGGRFQPVRWYAGKITTQARSAAQTRSTASTDVVQSLHLQVGSSGWCDSGDSYYAFQSFVDDSGRRIAIGWVADWYGIRNPETSTANGLMTYPRQLHYSHGRLISHPVEEVYQELLGQVLPLSSNGDMAEETGKSYYADLHLQPSDKSDANPDFDLVLASKGECSLHLLRQGGEIRLATQGLPTDRLKLALDLPAVERLEVFMDGTVCELFANSGEEAATVLFDNPHGSGTLAQTGFKIVSGREAFVSLELRAMNL</sequence>
<proteinExistence type="inferred from homology"/>
<feature type="domain" description="Glycosyl hydrolase family 32 N-terminal" evidence="5">
    <location>
        <begin position="147"/>
        <end position="299"/>
    </location>
</feature>
<dbReference type="EMBL" id="ADCX01000003">
    <property type="protein sequence ID" value="EFG26892.2"/>
    <property type="molecule type" value="Genomic_DNA"/>
</dbReference>
<comment type="similarity">
    <text evidence="1">Belongs to the glycosyl hydrolase 32 family.</text>
</comment>
<dbReference type="InterPro" id="IPR018053">
    <property type="entry name" value="Glyco_hydro_32_AS"/>
</dbReference>
<reference evidence="6 7" key="1">
    <citation type="submission" date="2012-01" db="EMBL/GenBank/DDBJ databases">
        <title>The Genome Sequence of Scardovia inopinata F0304.</title>
        <authorList>
            <consortium name="The Broad Institute Genome Sequencing Platform"/>
            <person name="Earl A."/>
            <person name="Ward D."/>
            <person name="Feldgarden M."/>
            <person name="Gevers D."/>
            <person name="Izard J."/>
            <person name="Baranova O.V."/>
            <person name="Blanton J.M."/>
            <person name="Tanner A.C."/>
            <person name="Dewhirst F.E."/>
            <person name="Young S.K."/>
            <person name="Zeng Q."/>
            <person name="Gargeya S."/>
            <person name="Fitzgerald M."/>
            <person name="Haas B."/>
            <person name="Abouelleil A."/>
            <person name="Alvarado L."/>
            <person name="Arachchi H.M."/>
            <person name="Berlin A."/>
            <person name="Chapman S.B."/>
            <person name="Gearin G."/>
            <person name="Goldberg J."/>
            <person name="Griggs A."/>
            <person name="Gujja S."/>
            <person name="Hansen M."/>
            <person name="Heiman D."/>
            <person name="Howarth C."/>
            <person name="Larimer J."/>
            <person name="Lui A."/>
            <person name="MacDonald P.J."/>
            <person name="McCowen C."/>
            <person name="Montmayeur A."/>
            <person name="Murphy C."/>
            <person name="Neiman D."/>
            <person name="Pearson M."/>
            <person name="Priest M."/>
            <person name="Roberts A."/>
            <person name="Saif S."/>
            <person name="Shea T."/>
            <person name="Sisk P."/>
            <person name="Stolte C."/>
            <person name="Sykes S."/>
            <person name="Wortman J."/>
            <person name="Nusbaum C."/>
            <person name="Birren B."/>
        </authorList>
    </citation>
    <scope>NUCLEOTIDE SEQUENCE [LARGE SCALE GENOMIC DNA]</scope>
    <source>
        <strain evidence="6 7">F0304</strain>
    </source>
</reference>
<comment type="caution">
    <text evidence="6">The sequence shown here is derived from an EMBL/GenBank/DDBJ whole genome shotgun (WGS) entry which is preliminary data.</text>
</comment>
<evidence type="ECO:0000256" key="3">
    <source>
        <dbReference type="ARBA" id="ARBA00022801"/>
    </source>
</evidence>
<dbReference type="eggNOG" id="COG1621">
    <property type="taxonomic scope" value="Bacteria"/>
</dbReference>
<name>W5IIN4_SCAIO</name>
<dbReference type="AlphaFoldDB" id="W5IIN4"/>
<evidence type="ECO:0000256" key="2">
    <source>
        <dbReference type="ARBA" id="ARBA00012758"/>
    </source>
</evidence>
<keyword evidence="3" id="KW-0378">Hydrolase</keyword>
<dbReference type="SMART" id="SM00640">
    <property type="entry name" value="Glyco_32"/>
    <property type="match status" value="1"/>
</dbReference>
<evidence type="ECO:0000256" key="4">
    <source>
        <dbReference type="ARBA" id="ARBA00023295"/>
    </source>
</evidence>
<protein>
    <recommendedName>
        <fullName evidence="2">beta-fructofuranosidase</fullName>
        <ecNumber evidence="2">3.2.1.26</ecNumber>
    </recommendedName>
</protein>
<dbReference type="PANTHER" id="PTHR43101">
    <property type="entry name" value="BETA-FRUCTOSIDASE"/>
    <property type="match status" value="1"/>
</dbReference>
<evidence type="ECO:0000256" key="1">
    <source>
        <dbReference type="ARBA" id="ARBA00009902"/>
    </source>
</evidence>
<dbReference type="RefSeq" id="WP_070097784.1">
    <property type="nucleotide sequence ID" value="NZ_GG770225.1"/>
</dbReference>
<dbReference type="HOGENOM" id="CLU_001528_7_0_11"/>
<gene>
    <name evidence="6" type="ORF">HMPREF9020_00521</name>
</gene>
<organism evidence="6 7">
    <name type="scientific">Scardovia inopinata F0304</name>
    <dbReference type="NCBI Taxonomy" id="641146"/>
    <lineage>
        <taxon>Bacteria</taxon>
        <taxon>Bacillati</taxon>
        <taxon>Actinomycetota</taxon>
        <taxon>Actinomycetes</taxon>
        <taxon>Bifidobacteriales</taxon>
        <taxon>Bifidobacteriaceae</taxon>
        <taxon>Scardovia</taxon>
    </lineage>
</organism>
<dbReference type="Pfam" id="PF00251">
    <property type="entry name" value="Glyco_hydro_32N"/>
    <property type="match status" value="2"/>
</dbReference>